<proteinExistence type="predicted"/>
<organism evidence="1 2">
    <name type="scientific">Haematococcus lacustris</name>
    <name type="common">Green alga</name>
    <name type="synonym">Haematococcus pluvialis</name>
    <dbReference type="NCBI Taxonomy" id="44745"/>
    <lineage>
        <taxon>Eukaryota</taxon>
        <taxon>Viridiplantae</taxon>
        <taxon>Chlorophyta</taxon>
        <taxon>core chlorophytes</taxon>
        <taxon>Chlorophyceae</taxon>
        <taxon>CS clade</taxon>
        <taxon>Chlamydomonadales</taxon>
        <taxon>Haematococcaceae</taxon>
        <taxon>Haematococcus</taxon>
    </lineage>
</organism>
<reference evidence="1 2" key="1">
    <citation type="submission" date="2020-02" db="EMBL/GenBank/DDBJ databases">
        <title>Draft genome sequence of Haematococcus lacustris strain NIES-144.</title>
        <authorList>
            <person name="Morimoto D."/>
            <person name="Nakagawa S."/>
            <person name="Yoshida T."/>
            <person name="Sawayama S."/>
        </authorList>
    </citation>
    <scope>NUCLEOTIDE SEQUENCE [LARGE SCALE GENOMIC DNA]</scope>
    <source>
        <strain evidence="1 2">NIES-144</strain>
    </source>
</reference>
<gene>
    <name evidence="1" type="ORF">HaLaN_20857</name>
</gene>
<dbReference type="AlphaFoldDB" id="A0A699ZWZ8"/>
<name>A0A699ZWZ8_HAELA</name>
<comment type="caution">
    <text evidence="1">The sequence shown here is derived from an EMBL/GenBank/DDBJ whole genome shotgun (WGS) entry which is preliminary data.</text>
</comment>
<dbReference type="Proteomes" id="UP000485058">
    <property type="component" value="Unassembled WGS sequence"/>
</dbReference>
<sequence>MGCPELPLVVAEEDVTFAPGFNRQVSSAYKSALTLAGSEPFVLNLYRPSPVEQLDIVMQRLRDIQNRSGLFEDSWESLPKEIPLASAFEGPAAWVFGAQGMMFSPFMTQALMLHFHQVQTGQRPVPGYQDIIILNLVHYRAHCYGLVPVAGNTTAQPCHVMSVKKSLIQHTGTASALFGNKSTRFHVAEDFPVVHKFAIEDPEGTW</sequence>
<accession>A0A699ZWZ8</accession>
<evidence type="ECO:0000313" key="1">
    <source>
        <dbReference type="EMBL" id="GFH23266.1"/>
    </source>
</evidence>
<protein>
    <submittedName>
        <fullName evidence="1">Uncharacterized protein</fullName>
    </submittedName>
</protein>
<keyword evidence="2" id="KW-1185">Reference proteome</keyword>
<dbReference type="EMBL" id="BLLF01002231">
    <property type="protein sequence ID" value="GFH23266.1"/>
    <property type="molecule type" value="Genomic_DNA"/>
</dbReference>
<evidence type="ECO:0000313" key="2">
    <source>
        <dbReference type="Proteomes" id="UP000485058"/>
    </source>
</evidence>